<organism evidence="1 2">
    <name type="scientific">Legionella massiliensis</name>
    <dbReference type="NCBI Taxonomy" id="1034943"/>
    <lineage>
        <taxon>Bacteria</taxon>
        <taxon>Pseudomonadati</taxon>
        <taxon>Pseudomonadota</taxon>
        <taxon>Gammaproteobacteria</taxon>
        <taxon>Legionellales</taxon>
        <taxon>Legionellaceae</taxon>
        <taxon>Legionella</taxon>
    </lineage>
</organism>
<dbReference type="Pfam" id="PF08477">
    <property type="entry name" value="Roc"/>
    <property type="match status" value="1"/>
</dbReference>
<accession>A0A078L3E2</accession>
<dbReference type="OrthoDB" id="5646537at2"/>
<name>A0A078L3E2_9GAMM</name>
<dbReference type="InterPro" id="IPR027417">
    <property type="entry name" value="P-loop_NTPase"/>
</dbReference>
<dbReference type="Proteomes" id="UP000044071">
    <property type="component" value="Unassembled WGS sequence"/>
</dbReference>
<protein>
    <submittedName>
        <fullName evidence="1">Ras family protein</fullName>
    </submittedName>
</protein>
<keyword evidence="2" id="KW-1185">Reference proteome</keyword>
<evidence type="ECO:0000313" key="1">
    <source>
        <dbReference type="EMBL" id="CDZ78458.1"/>
    </source>
</evidence>
<proteinExistence type="predicted"/>
<sequence>MLFKSENIPTIKVVLIGDSEQKKNFRGECIKQSPSNQPPAIGLDFIIVPGKSEKLNFQIWGTGGQERFQTLSEGYYKNSDIFIHFDNANNYANHAERIKKYKINVFEFNLYNLGPIEFLGQLEESLINYPSLKAGAINQAITIQKGLLDKDSPLSQLPKEISYVIAAKLFNQYAFFAYPLRLAREGLAVQEPLLESSTARL</sequence>
<dbReference type="EMBL" id="CCSB01000003">
    <property type="protein sequence ID" value="CDZ78458.1"/>
    <property type="molecule type" value="Genomic_DNA"/>
</dbReference>
<evidence type="ECO:0000313" key="2">
    <source>
        <dbReference type="Proteomes" id="UP000044071"/>
    </source>
</evidence>
<gene>
    <name evidence="1" type="ORF">BN59_02768</name>
</gene>
<dbReference type="Gene3D" id="3.40.50.300">
    <property type="entry name" value="P-loop containing nucleotide triphosphate hydrolases"/>
    <property type="match status" value="1"/>
</dbReference>
<dbReference type="SUPFAM" id="SSF52540">
    <property type="entry name" value="P-loop containing nucleoside triphosphate hydrolases"/>
    <property type="match status" value="1"/>
</dbReference>
<dbReference type="AlphaFoldDB" id="A0A078L3E2"/>
<reference evidence="1 2" key="1">
    <citation type="submission" date="2014-06" db="EMBL/GenBank/DDBJ databases">
        <authorList>
            <person name="Urmite Genomes Urmite Genomes"/>
        </authorList>
    </citation>
    <scope>NUCLEOTIDE SEQUENCE [LARGE SCALE GENOMIC DNA]</scope>
</reference>
<dbReference type="STRING" id="1034943.BN59_02768"/>
<dbReference type="RefSeq" id="WP_044011602.1">
    <property type="nucleotide sequence ID" value="NZ_CCVW01000003.1"/>
</dbReference>